<proteinExistence type="inferred from homology"/>
<dbReference type="NCBIfam" id="TIGR02473">
    <property type="entry name" value="flagell_FliJ"/>
    <property type="match status" value="1"/>
</dbReference>
<dbReference type="Proteomes" id="UP000186905">
    <property type="component" value="Unassembled WGS sequence"/>
</dbReference>
<keyword evidence="10" id="KW-1006">Bacterial flagellum protein export</keyword>
<dbReference type="GO" id="GO:0005886">
    <property type="term" value="C:plasma membrane"/>
    <property type="evidence" value="ECO:0007669"/>
    <property type="project" value="UniProtKB-SubCell"/>
</dbReference>
<keyword evidence="7" id="KW-1005">Bacterial flagellum biogenesis</keyword>
<dbReference type="EMBL" id="MJIL01000051">
    <property type="protein sequence ID" value="OLQ79154.1"/>
    <property type="molecule type" value="Genomic_DNA"/>
</dbReference>
<dbReference type="Pfam" id="PF02050">
    <property type="entry name" value="FliJ"/>
    <property type="match status" value="1"/>
</dbReference>
<keyword evidence="11" id="KW-0282">Flagellum</keyword>
<keyword evidence="5" id="KW-1003">Cell membrane</keyword>
<protein>
    <recommendedName>
        <fullName evidence="3">Flagellar FliJ protein</fullName>
    </recommendedName>
</protein>
<evidence type="ECO:0000256" key="8">
    <source>
        <dbReference type="ARBA" id="ARBA00022927"/>
    </source>
</evidence>
<keyword evidence="12" id="KW-1185">Reference proteome</keyword>
<dbReference type="GO" id="GO:0006935">
    <property type="term" value="P:chemotaxis"/>
    <property type="evidence" value="ECO:0007669"/>
    <property type="project" value="UniProtKB-KW"/>
</dbReference>
<evidence type="ECO:0000256" key="5">
    <source>
        <dbReference type="ARBA" id="ARBA00022475"/>
    </source>
</evidence>
<comment type="subcellular location">
    <subcellularLocation>
        <location evidence="1">Cell membrane</location>
        <topology evidence="1">Peripheral membrane protein</topology>
        <orientation evidence="1">Cytoplasmic side</orientation>
    </subcellularLocation>
</comment>
<keyword evidence="8" id="KW-0653">Protein transport</keyword>
<evidence type="ECO:0000256" key="4">
    <source>
        <dbReference type="ARBA" id="ARBA00022448"/>
    </source>
</evidence>
<gene>
    <name evidence="11" type="ORF">BIT28_02110</name>
</gene>
<dbReference type="GO" id="GO:0009288">
    <property type="term" value="C:bacterial-type flagellum"/>
    <property type="evidence" value="ECO:0007669"/>
    <property type="project" value="InterPro"/>
</dbReference>
<sequence>MKNKVRAVSKLQQIAEQNRDRQSKVFEQQQQQASYFEQQLNALGALKAACQTLGANGSAHMSSTVLQNTASVQLMLSRMLHHHQHEKAVMDAECLRAKSQLEACHAKVKGLETVLERWKAKQHYEQAKKEQKQIEDLINARRKRKRL</sequence>
<reference evidence="11 12" key="1">
    <citation type="submission" date="2016-09" db="EMBL/GenBank/DDBJ databases">
        <title>Photobacterium proteolyticum sp. nov. a protease producing bacterium isolated from ocean sediments of Laizhou Bay.</title>
        <authorList>
            <person name="Li Y."/>
        </authorList>
    </citation>
    <scope>NUCLEOTIDE SEQUENCE [LARGE SCALE GENOMIC DNA]</scope>
    <source>
        <strain evidence="11 12">13-12</strain>
    </source>
</reference>
<evidence type="ECO:0000256" key="9">
    <source>
        <dbReference type="ARBA" id="ARBA00023136"/>
    </source>
</evidence>
<dbReference type="InterPro" id="IPR053716">
    <property type="entry name" value="Flag_assembly_chemotaxis_eff"/>
</dbReference>
<dbReference type="Gene3D" id="1.10.287.1700">
    <property type="match status" value="1"/>
</dbReference>
<evidence type="ECO:0000256" key="2">
    <source>
        <dbReference type="ARBA" id="ARBA00010004"/>
    </source>
</evidence>
<keyword evidence="6" id="KW-0145">Chemotaxis</keyword>
<dbReference type="STRING" id="1903952.BIT28_02110"/>
<keyword evidence="11" id="KW-0969">Cilium</keyword>
<organism evidence="11 12">
    <name type="scientific">Photobacterium proteolyticum</name>
    <dbReference type="NCBI Taxonomy" id="1903952"/>
    <lineage>
        <taxon>Bacteria</taxon>
        <taxon>Pseudomonadati</taxon>
        <taxon>Pseudomonadota</taxon>
        <taxon>Gammaproteobacteria</taxon>
        <taxon>Vibrionales</taxon>
        <taxon>Vibrionaceae</taxon>
        <taxon>Photobacterium</taxon>
    </lineage>
</organism>
<evidence type="ECO:0000256" key="7">
    <source>
        <dbReference type="ARBA" id="ARBA00022795"/>
    </source>
</evidence>
<evidence type="ECO:0000313" key="12">
    <source>
        <dbReference type="Proteomes" id="UP000186905"/>
    </source>
</evidence>
<comment type="similarity">
    <text evidence="2">Belongs to the FliJ family.</text>
</comment>
<keyword evidence="11" id="KW-0966">Cell projection</keyword>
<keyword evidence="9" id="KW-0472">Membrane</keyword>
<comment type="caution">
    <text evidence="11">The sequence shown here is derived from an EMBL/GenBank/DDBJ whole genome shotgun (WGS) entry which is preliminary data.</text>
</comment>
<dbReference type="RefSeq" id="WP_075762823.1">
    <property type="nucleotide sequence ID" value="NZ_MJIL01000051.1"/>
</dbReference>
<dbReference type="AlphaFoldDB" id="A0A1Q9GVG4"/>
<evidence type="ECO:0000313" key="11">
    <source>
        <dbReference type="EMBL" id="OLQ79154.1"/>
    </source>
</evidence>
<evidence type="ECO:0000256" key="1">
    <source>
        <dbReference type="ARBA" id="ARBA00004413"/>
    </source>
</evidence>
<dbReference type="InterPro" id="IPR012823">
    <property type="entry name" value="Flagell_FliJ"/>
</dbReference>
<name>A0A1Q9GVG4_9GAMM</name>
<keyword evidence="4" id="KW-0813">Transport</keyword>
<evidence type="ECO:0000256" key="3">
    <source>
        <dbReference type="ARBA" id="ARBA00020392"/>
    </source>
</evidence>
<dbReference type="GO" id="GO:0071973">
    <property type="term" value="P:bacterial-type flagellum-dependent cell motility"/>
    <property type="evidence" value="ECO:0007669"/>
    <property type="project" value="InterPro"/>
</dbReference>
<accession>A0A1Q9GVG4</accession>
<dbReference type="GO" id="GO:0015031">
    <property type="term" value="P:protein transport"/>
    <property type="evidence" value="ECO:0007669"/>
    <property type="project" value="UniProtKB-KW"/>
</dbReference>
<evidence type="ECO:0000256" key="6">
    <source>
        <dbReference type="ARBA" id="ARBA00022500"/>
    </source>
</evidence>
<evidence type="ECO:0000256" key="10">
    <source>
        <dbReference type="ARBA" id="ARBA00023225"/>
    </source>
</evidence>
<dbReference type="GO" id="GO:0044781">
    <property type="term" value="P:bacterial-type flagellum organization"/>
    <property type="evidence" value="ECO:0007669"/>
    <property type="project" value="UniProtKB-KW"/>
</dbReference>